<reference evidence="7 8" key="1">
    <citation type="submission" date="2018-08" db="EMBL/GenBank/DDBJ databases">
        <title>A genome reference for cultivated species of the human gut microbiota.</title>
        <authorList>
            <person name="Zou Y."/>
            <person name="Xue W."/>
            <person name="Luo G."/>
        </authorList>
    </citation>
    <scope>NUCLEOTIDE SEQUENCE [LARGE SCALE GENOMIC DNA]</scope>
    <source>
        <strain evidence="6 8">AM22-7AC</strain>
        <strain evidence="5 7">AM32-6</strain>
    </source>
</reference>
<dbReference type="InterPro" id="IPR028978">
    <property type="entry name" value="Chorismate_lyase_/UTRA_dom_sf"/>
</dbReference>
<dbReference type="CDD" id="cd07377">
    <property type="entry name" value="WHTH_GntR"/>
    <property type="match status" value="1"/>
</dbReference>
<keyword evidence="2" id="KW-0238">DNA-binding</keyword>
<dbReference type="InterPro" id="IPR036388">
    <property type="entry name" value="WH-like_DNA-bd_sf"/>
</dbReference>
<dbReference type="SUPFAM" id="SSF64288">
    <property type="entry name" value="Chorismate lyase-like"/>
    <property type="match status" value="1"/>
</dbReference>
<dbReference type="PRINTS" id="PR00035">
    <property type="entry name" value="HTHGNTR"/>
</dbReference>
<evidence type="ECO:0000259" key="4">
    <source>
        <dbReference type="PROSITE" id="PS50949"/>
    </source>
</evidence>
<dbReference type="PROSITE" id="PS50949">
    <property type="entry name" value="HTH_GNTR"/>
    <property type="match status" value="1"/>
</dbReference>
<dbReference type="PANTHER" id="PTHR44846">
    <property type="entry name" value="MANNOSYL-D-GLYCERATE TRANSPORT/METABOLISM SYSTEM REPRESSOR MNGR-RELATED"/>
    <property type="match status" value="1"/>
</dbReference>
<evidence type="ECO:0000313" key="8">
    <source>
        <dbReference type="Proteomes" id="UP000285697"/>
    </source>
</evidence>
<keyword evidence="3" id="KW-0804">Transcription</keyword>
<evidence type="ECO:0000256" key="2">
    <source>
        <dbReference type="ARBA" id="ARBA00023125"/>
    </source>
</evidence>
<proteinExistence type="predicted"/>
<dbReference type="GO" id="GO:0045892">
    <property type="term" value="P:negative regulation of DNA-templated transcription"/>
    <property type="evidence" value="ECO:0007669"/>
    <property type="project" value="TreeGrafter"/>
</dbReference>
<evidence type="ECO:0000256" key="1">
    <source>
        <dbReference type="ARBA" id="ARBA00023015"/>
    </source>
</evidence>
<dbReference type="EMBL" id="QSIR01000006">
    <property type="protein sequence ID" value="RHD07592.1"/>
    <property type="molecule type" value="Genomic_DNA"/>
</dbReference>
<evidence type="ECO:0000256" key="3">
    <source>
        <dbReference type="ARBA" id="ARBA00023163"/>
    </source>
</evidence>
<keyword evidence="1" id="KW-0805">Transcription regulation</keyword>
<dbReference type="GO" id="GO:0003700">
    <property type="term" value="F:DNA-binding transcription factor activity"/>
    <property type="evidence" value="ECO:0007669"/>
    <property type="project" value="InterPro"/>
</dbReference>
<sequence>MKKTPKYAQIEAELIAQIESGQLTPGAELPSESDLIECYGVSRVTVRRAIDELYHQGYVEKMQGKRACVKEKVKLQELTSISSYTEEIIRQGMTPSRKLLSFGLRVCTKEEAEQLGLKKADPVFFMERIYFADGSPLCLTSTVLPYQLFREIETYDFEQNSLYQVLEEQYHIQITTTSLKLKAVSAYGNISRFLNVEEDTPLLYSDGITYGIQKDREVPIELFQNYYLTSRFEYSLIQRR</sequence>
<dbReference type="Gene3D" id="3.40.1410.10">
    <property type="entry name" value="Chorismate lyase-like"/>
    <property type="match status" value="1"/>
</dbReference>
<name>A0A414SGQ8_MEDGN</name>
<organism evidence="6 8">
    <name type="scientific">Mediterraneibacter gnavus</name>
    <name type="common">Ruminococcus gnavus</name>
    <dbReference type="NCBI Taxonomy" id="33038"/>
    <lineage>
        <taxon>Bacteria</taxon>
        <taxon>Bacillati</taxon>
        <taxon>Bacillota</taxon>
        <taxon>Clostridia</taxon>
        <taxon>Lachnospirales</taxon>
        <taxon>Lachnospiraceae</taxon>
        <taxon>Mediterraneibacter</taxon>
    </lineage>
</organism>
<dbReference type="Proteomes" id="UP000285697">
    <property type="component" value="Unassembled WGS sequence"/>
</dbReference>
<dbReference type="InterPro" id="IPR036390">
    <property type="entry name" value="WH_DNA-bd_sf"/>
</dbReference>
<dbReference type="SMART" id="SM00866">
    <property type="entry name" value="UTRA"/>
    <property type="match status" value="1"/>
</dbReference>
<protein>
    <submittedName>
        <fullName evidence="6">GntR family transcriptional regulator</fullName>
    </submittedName>
</protein>
<evidence type="ECO:0000313" key="6">
    <source>
        <dbReference type="EMBL" id="RHG18390.1"/>
    </source>
</evidence>
<gene>
    <name evidence="6" type="ORF">DW270_09150</name>
    <name evidence="5" type="ORF">DW812_06000</name>
</gene>
<dbReference type="Pfam" id="PF00392">
    <property type="entry name" value="GntR"/>
    <property type="match status" value="1"/>
</dbReference>
<dbReference type="Gene3D" id="1.10.10.10">
    <property type="entry name" value="Winged helix-like DNA-binding domain superfamily/Winged helix DNA-binding domain"/>
    <property type="match status" value="1"/>
</dbReference>
<comment type="caution">
    <text evidence="6">The sequence shown here is derived from an EMBL/GenBank/DDBJ whole genome shotgun (WGS) entry which is preliminary data.</text>
</comment>
<accession>A0A414SGQ8</accession>
<dbReference type="SUPFAM" id="SSF46785">
    <property type="entry name" value="Winged helix' DNA-binding domain"/>
    <property type="match status" value="1"/>
</dbReference>
<dbReference type="InterPro" id="IPR000524">
    <property type="entry name" value="Tscrpt_reg_HTH_GntR"/>
</dbReference>
<dbReference type="Pfam" id="PF07702">
    <property type="entry name" value="UTRA"/>
    <property type="match status" value="1"/>
</dbReference>
<dbReference type="SMART" id="SM00345">
    <property type="entry name" value="HTH_GNTR"/>
    <property type="match status" value="1"/>
</dbReference>
<dbReference type="GO" id="GO:0003677">
    <property type="term" value="F:DNA binding"/>
    <property type="evidence" value="ECO:0007669"/>
    <property type="project" value="UniProtKB-KW"/>
</dbReference>
<dbReference type="GeneID" id="57435136"/>
<dbReference type="InterPro" id="IPR050679">
    <property type="entry name" value="Bact_HTH_transcr_reg"/>
</dbReference>
<dbReference type="EMBL" id="QRIA01000010">
    <property type="protein sequence ID" value="RHG18390.1"/>
    <property type="molecule type" value="Genomic_DNA"/>
</dbReference>
<dbReference type="AlphaFoldDB" id="A0A414SGQ8"/>
<evidence type="ECO:0000313" key="7">
    <source>
        <dbReference type="Proteomes" id="UP000284472"/>
    </source>
</evidence>
<dbReference type="InterPro" id="IPR011663">
    <property type="entry name" value="UTRA"/>
</dbReference>
<feature type="domain" description="HTH gntR-type" evidence="4">
    <location>
        <begin position="4"/>
        <end position="72"/>
    </location>
</feature>
<dbReference type="Proteomes" id="UP000284472">
    <property type="component" value="Unassembled WGS sequence"/>
</dbReference>
<evidence type="ECO:0000313" key="5">
    <source>
        <dbReference type="EMBL" id="RHD07592.1"/>
    </source>
</evidence>
<dbReference type="PANTHER" id="PTHR44846:SF1">
    <property type="entry name" value="MANNOSYL-D-GLYCERATE TRANSPORT_METABOLISM SYSTEM REPRESSOR MNGR-RELATED"/>
    <property type="match status" value="1"/>
</dbReference>
<dbReference type="RefSeq" id="WP_004843073.1">
    <property type="nucleotide sequence ID" value="NZ_BAABSA010000007.1"/>
</dbReference>